<reference evidence="1 2" key="1">
    <citation type="journal article" date="2021" name="Elife">
        <title>Chloroplast acquisition without the gene transfer in kleptoplastic sea slugs, Plakobranchus ocellatus.</title>
        <authorList>
            <person name="Maeda T."/>
            <person name="Takahashi S."/>
            <person name="Yoshida T."/>
            <person name="Shimamura S."/>
            <person name="Takaki Y."/>
            <person name="Nagai Y."/>
            <person name="Toyoda A."/>
            <person name="Suzuki Y."/>
            <person name="Arimoto A."/>
            <person name="Ishii H."/>
            <person name="Satoh N."/>
            <person name="Nishiyama T."/>
            <person name="Hasebe M."/>
            <person name="Maruyama T."/>
            <person name="Minagawa J."/>
            <person name="Obokata J."/>
            <person name="Shigenobu S."/>
        </authorList>
    </citation>
    <scope>NUCLEOTIDE SEQUENCE [LARGE SCALE GENOMIC DNA]</scope>
</reference>
<organism evidence="1 2">
    <name type="scientific">Plakobranchus ocellatus</name>
    <dbReference type="NCBI Taxonomy" id="259542"/>
    <lineage>
        <taxon>Eukaryota</taxon>
        <taxon>Metazoa</taxon>
        <taxon>Spiralia</taxon>
        <taxon>Lophotrochozoa</taxon>
        <taxon>Mollusca</taxon>
        <taxon>Gastropoda</taxon>
        <taxon>Heterobranchia</taxon>
        <taxon>Euthyneura</taxon>
        <taxon>Panpulmonata</taxon>
        <taxon>Sacoglossa</taxon>
        <taxon>Placobranchoidea</taxon>
        <taxon>Plakobranchidae</taxon>
        <taxon>Plakobranchus</taxon>
    </lineage>
</organism>
<evidence type="ECO:0000313" key="2">
    <source>
        <dbReference type="Proteomes" id="UP000735302"/>
    </source>
</evidence>
<sequence length="230" mass="25409">VDGPVPSACVVTRAQARKTIDNNSQSNMVPSYDPSIPTPLNCVPLADVGSRQKVNPTLKDWFNRVGAPPVGGVYFTITEGKLLRHYQRAGSDIINTTMAVPESLRHIVLSVHMTTAYRAIRVSRKPFQTPRPISHGLVSQMMFDVILDLVMFVRSNSDLSPETSLQYQFVIDFHNKLKAGWQLAASALKESADKSREHQSLNPGVKTFAVDEQVLVLLPSSNNKLSLTLQ</sequence>
<feature type="non-terminal residue" evidence="1">
    <location>
        <position position="1"/>
    </location>
</feature>
<keyword evidence="2" id="KW-1185">Reference proteome</keyword>
<name>A0AAV4AW41_9GAST</name>
<dbReference type="Proteomes" id="UP000735302">
    <property type="component" value="Unassembled WGS sequence"/>
</dbReference>
<proteinExistence type="predicted"/>
<protein>
    <submittedName>
        <fullName evidence="1">Uncharacterized protein</fullName>
    </submittedName>
</protein>
<evidence type="ECO:0000313" key="1">
    <source>
        <dbReference type="EMBL" id="GFO10349.1"/>
    </source>
</evidence>
<gene>
    <name evidence="1" type="ORF">PoB_003685400</name>
</gene>
<dbReference type="AlphaFoldDB" id="A0AAV4AW41"/>
<comment type="caution">
    <text evidence="1">The sequence shown here is derived from an EMBL/GenBank/DDBJ whole genome shotgun (WGS) entry which is preliminary data.</text>
</comment>
<dbReference type="EMBL" id="BLXT01004161">
    <property type="protein sequence ID" value="GFO10349.1"/>
    <property type="molecule type" value="Genomic_DNA"/>
</dbReference>
<accession>A0AAV4AW41</accession>